<proteinExistence type="predicted"/>
<gene>
    <name evidence="1" type="ORF">CLSA_c09000</name>
</gene>
<accession>U5MR85</accession>
<name>U5MR85_CLOSA</name>
<dbReference type="AlphaFoldDB" id="U5MR85"/>
<dbReference type="KEGG" id="csb:CLSA_c09000"/>
<dbReference type="RefSeq" id="WP_022744199.1">
    <property type="nucleotide sequence ID" value="NC_022571.1"/>
</dbReference>
<evidence type="ECO:0000313" key="1">
    <source>
        <dbReference type="EMBL" id="AGX41912.1"/>
    </source>
</evidence>
<reference evidence="1 2" key="1">
    <citation type="journal article" date="2013" name="Genome Announc.">
        <title>Complete Genome Sequence of the Solvent Producer Clostridium saccharobutylicum NCP262 (DSM 13864).</title>
        <authorList>
            <person name="Poehlein A."/>
            <person name="Hartwich K."/>
            <person name="Krabben P."/>
            <person name="Ehrenreich A."/>
            <person name="Liebl W."/>
            <person name="Durre P."/>
            <person name="Gottschalk G."/>
            <person name="Daniel R."/>
        </authorList>
    </citation>
    <scope>NUCLEOTIDE SEQUENCE [LARGE SCALE GENOMIC DNA]</scope>
    <source>
        <strain evidence="1">DSM 13864</strain>
    </source>
</reference>
<dbReference type="PATRIC" id="fig|1345695.3.peg.843"/>
<protein>
    <submittedName>
        <fullName evidence="1">Uncharacterized protein</fullName>
    </submittedName>
</protein>
<dbReference type="EMBL" id="CP006721">
    <property type="protein sequence ID" value="AGX41912.1"/>
    <property type="molecule type" value="Genomic_DNA"/>
</dbReference>
<keyword evidence="2" id="KW-1185">Reference proteome</keyword>
<evidence type="ECO:0000313" key="2">
    <source>
        <dbReference type="Proteomes" id="UP000017118"/>
    </source>
</evidence>
<dbReference type="Proteomes" id="UP000017118">
    <property type="component" value="Chromosome"/>
</dbReference>
<organism evidence="1 2">
    <name type="scientific">Clostridium saccharobutylicum DSM 13864</name>
    <dbReference type="NCBI Taxonomy" id="1345695"/>
    <lineage>
        <taxon>Bacteria</taxon>
        <taxon>Bacillati</taxon>
        <taxon>Bacillota</taxon>
        <taxon>Clostridia</taxon>
        <taxon>Eubacteriales</taxon>
        <taxon>Clostridiaceae</taxon>
        <taxon>Clostridium</taxon>
    </lineage>
</organism>
<dbReference type="HOGENOM" id="CLU_3198198_0_0_9"/>
<dbReference type="GeneID" id="55476979"/>
<sequence>MLEALINKGFPELEVTLLVLWWYVSDSEILVFVLKGNISVSGKVV</sequence>